<comment type="similarity">
    <text evidence="3">Belongs to the major facilitator superfamily. TCR/Tet family.</text>
</comment>
<evidence type="ECO:0000256" key="6">
    <source>
        <dbReference type="ARBA" id="ARBA00022692"/>
    </source>
</evidence>
<dbReference type="InterPro" id="IPR036259">
    <property type="entry name" value="MFS_trans_sf"/>
</dbReference>
<feature type="transmembrane region" description="Helical" evidence="9">
    <location>
        <begin position="293"/>
        <end position="315"/>
    </location>
</feature>
<keyword evidence="8 9" id="KW-0472">Membrane</keyword>
<feature type="transmembrane region" description="Helical" evidence="9">
    <location>
        <begin position="147"/>
        <end position="165"/>
    </location>
</feature>
<dbReference type="FunFam" id="1.20.1720.10:FF:000005">
    <property type="entry name" value="Bcr/CflA family efflux transporter"/>
    <property type="match status" value="1"/>
</dbReference>
<keyword evidence="12" id="KW-1185">Reference proteome</keyword>
<dbReference type="PANTHER" id="PTHR23502:SF132">
    <property type="entry name" value="POLYAMINE TRANSPORTER 2-RELATED"/>
    <property type="match status" value="1"/>
</dbReference>
<dbReference type="OrthoDB" id="9800416at2"/>
<evidence type="ECO:0000256" key="5">
    <source>
        <dbReference type="ARBA" id="ARBA00022475"/>
    </source>
</evidence>
<dbReference type="GO" id="GO:0005886">
    <property type="term" value="C:plasma membrane"/>
    <property type="evidence" value="ECO:0007669"/>
    <property type="project" value="UniProtKB-SubCell"/>
</dbReference>
<dbReference type="Gene3D" id="1.20.1720.10">
    <property type="entry name" value="Multidrug resistance protein D"/>
    <property type="match status" value="1"/>
</dbReference>
<dbReference type="GO" id="GO:0042910">
    <property type="term" value="F:xenobiotic transmembrane transporter activity"/>
    <property type="evidence" value="ECO:0007669"/>
    <property type="project" value="InterPro"/>
</dbReference>
<evidence type="ECO:0000256" key="1">
    <source>
        <dbReference type="ARBA" id="ARBA00004651"/>
    </source>
</evidence>
<organism evidence="11 12">
    <name type="scientific">Pelosinus fermentans B4</name>
    <dbReference type="NCBI Taxonomy" id="1149862"/>
    <lineage>
        <taxon>Bacteria</taxon>
        <taxon>Bacillati</taxon>
        <taxon>Bacillota</taxon>
        <taxon>Negativicutes</taxon>
        <taxon>Selenomonadales</taxon>
        <taxon>Sporomusaceae</taxon>
        <taxon>Pelosinus</taxon>
    </lineage>
</organism>
<evidence type="ECO:0000256" key="7">
    <source>
        <dbReference type="ARBA" id="ARBA00022989"/>
    </source>
</evidence>
<evidence type="ECO:0000313" key="11">
    <source>
        <dbReference type="EMBL" id="EIW20058.1"/>
    </source>
</evidence>
<keyword evidence="6 9" id="KW-0812">Transmembrane</keyword>
<comment type="subcellular location">
    <subcellularLocation>
        <location evidence="1 9">Cell membrane</location>
        <topology evidence="1 9">Multi-pass membrane protein</topology>
    </subcellularLocation>
</comment>
<dbReference type="NCBIfam" id="TIGR00710">
    <property type="entry name" value="efflux_Bcr_CflA"/>
    <property type="match status" value="1"/>
</dbReference>
<evidence type="ECO:0000256" key="4">
    <source>
        <dbReference type="ARBA" id="ARBA00022448"/>
    </source>
</evidence>
<gene>
    <name evidence="11" type="ORF">FB4_2490</name>
</gene>
<dbReference type="GO" id="GO:1990961">
    <property type="term" value="P:xenobiotic detoxification by transmembrane export across the plasma membrane"/>
    <property type="evidence" value="ECO:0007669"/>
    <property type="project" value="InterPro"/>
</dbReference>
<feature type="transmembrane region" description="Helical" evidence="9">
    <location>
        <begin position="265"/>
        <end position="286"/>
    </location>
</feature>
<feature type="transmembrane region" description="Helical" evidence="9">
    <location>
        <begin position="321"/>
        <end position="344"/>
    </location>
</feature>
<dbReference type="EMBL" id="AKVJ01000010">
    <property type="protein sequence ID" value="EIW20058.1"/>
    <property type="molecule type" value="Genomic_DNA"/>
</dbReference>
<feature type="transmembrane region" description="Helical" evidence="9">
    <location>
        <begin position="118"/>
        <end position="135"/>
    </location>
</feature>
<evidence type="ECO:0000256" key="8">
    <source>
        <dbReference type="ARBA" id="ARBA00023136"/>
    </source>
</evidence>
<evidence type="ECO:0000313" key="12">
    <source>
        <dbReference type="Proteomes" id="UP000004324"/>
    </source>
</evidence>
<dbReference type="SUPFAM" id="SSF103473">
    <property type="entry name" value="MFS general substrate transporter"/>
    <property type="match status" value="1"/>
</dbReference>
<feature type="transmembrane region" description="Helical" evidence="9">
    <location>
        <begin position="381"/>
        <end position="402"/>
    </location>
</feature>
<evidence type="ECO:0000256" key="2">
    <source>
        <dbReference type="ARBA" id="ARBA00006236"/>
    </source>
</evidence>
<evidence type="ECO:0000256" key="9">
    <source>
        <dbReference type="RuleBase" id="RU365088"/>
    </source>
</evidence>
<comment type="caution">
    <text evidence="11">The sequence shown here is derived from an EMBL/GenBank/DDBJ whole genome shotgun (WGS) entry which is preliminary data.</text>
</comment>
<dbReference type="InterPro" id="IPR005829">
    <property type="entry name" value="Sugar_transporter_CS"/>
</dbReference>
<dbReference type="InterPro" id="IPR020846">
    <property type="entry name" value="MFS_dom"/>
</dbReference>
<dbReference type="InterPro" id="IPR011701">
    <property type="entry name" value="MFS"/>
</dbReference>
<dbReference type="Pfam" id="PF07690">
    <property type="entry name" value="MFS_1"/>
    <property type="match status" value="1"/>
</dbReference>
<dbReference type="NCBIfam" id="NF008314">
    <property type="entry name" value="PRK11102.1"/>
    <property type="match status" value="1"/>
</dbReference>
<dbReference type="RefSeq" id="WP_007931512.1">
    <property type="nucleotide sequence ID" value="NZ_AKVJ01000010.1"/>
</dbReference>
<feature type="transmembrane region" description="Helical" evidence="9">
    <location>
        <begin position="58"/>
        <end position="78"/>
    </location>
</feature>
<feature type="transmembrane region" description="Helical" evidence="9">
    <location>
        <begin position="20"/>
        <end position="38"/>
    </location>
</feature>
<feature type="transmembrane region" description="Helical" evidence="9">
    <location>
        <begin position="90"/>
        <end position="112"/>
    </location>
</feature>
<feature type="transmembrane region" description="Helical" evidence="9">
    <location>
        <begin position="227"/>
        <end position="245"/>
    </location>
</feature>
<proteinExistence type="inferred from homology"/>
<keyword evidence="7 9" id="KW-1133">Transmembrane helix</keyword>
<sequence>MNCTLQDQENIIKDKGKSSVLWIAFLLGALASFGPLSIDMYLPALPNLVTELNSSTSLAQLSLTSCLLGIALGQLFVGPFSDVFGRRGPLLIGLCIYVVSSLLCMFATTIWTFITMRFIQGVAGSAGIVISRAIVRDLYSGSEMTRFFSLLMLVNGVAPILAPILGGQVLQVASWRGIFLVLFAVGVVMLFAVFLGLRETLPLSRRSKGGLRNTILTFRELIKNRTFMGYALAQGFVMAGMFAYISGSPFILQNIFGVSPQMFSLLFGINSIGIIIAGQITGRLAGRIPEKKLLITGLTLSFAGGVLLLIMILIGGGLYSILLPLFVVVSSVGIVGTSSFSLAMQDQAKAAGSASALIGVLSFVFGGLMAPLVGISGSHTAIPMGITIAVAETAAVLSYFFLVRRA</sequence>
<dbReference type="PROSITE" id="PS50850">
    <property type="entry name" value="MFS"/>
    <property type="match status" value="1"/>
</dbReference>
<feature type="transmembrane region" description="Helical" evidence="9">
    <location>
        <begin position="177"/>
        <end position="197"/>
    </location>
</feature>
<accession>I8RJ93</accession>
<dbReference type="PRINTS" id="PR01035">
    <property type="entry name" value="TCRTETA"/>
</dbReference>
<dbReference type="CDD" id="cd17320">
    <property type="entry name" value="MFS_MdfA_MDR_like"/>
    <property type="match status" value="1"/>
</dbReference>
<reference evidence="11 12" key="1">
    <citation type="journal article" date="2012" name="J. Bacteriol.">
        <title>Draft Genome Sequences for Two Metal-Reducing Pelosinus fermentans Strains Isolated from a Cr(VI)-Contaminated Site and for Type Strain R7.</title>
        <authorList>
            <person name="Brown S.D."/>
            <person name="Podar M."/>
            <person name="Klingeman D.M."/>
            <person name="Johnson C.M."/>
            <person name="Yang Z.K."/>
            <person name="Utturkar S.M."/>
            <person name="Land M.L."/>
            <person name="Mosher J.J."/>
            <person name="Hurt R.A.Jr."/>
            <person name="Phelps T.J."/>
            <person name="Palumbo A.V."/>
            <person name="Arkin A.P."/>
            <person name="Hazen T.C."/>
            <person name="Elias D.A."/>
        </authorList>
    </citation>
    <scope>NUCLEOTIDE SEQUENCE [LARGE SCALE GENOMIC DNA]</scope>
    <source>
        <strain evidence="11 12">B4</strain>
    </source>
</reference>
<evidence type="ECO:0000256" key="3">
    <source>
        <dbReference type="ARBA" id="ARBA00007520"/>
    </source>
</evidence>
<evidence type="ECO:0000259" key="10">
    <source>
        <dbReference type="PROSITE" id="PS50850"/>
    </source>
</evidence>
<dbReference type="Proteomes" id="UP000004324">
    <property type="component" value="Unassembled WGS sequence"/>
</dbReference>
<feature type="domain" description="Major facilitator superfamily (MFS) profile" evidence="10">
    <location>
        <begin position="20"/>
        <end position="406"/>
    </location>
</feature>
<dbReference type="PROSITE" id="PS00216">
    <property type="entry name" value="SUGAR_TRANSPORT_1"/>
    <property type="match status" value="1"/>
</dbReference>
<keyword evidence="4 9" id="KW-0813">Transport</keyword>
<feature type="transmembrane region" description="Helical" evidence="9">
    <location>
        <begin position="356"/>
        <end position="375"/>
    </location>
</feature>
<dbReference type="PANTHER" id="PTHR23502">
    <property type="entry name" value="MAJOR FACILITATOR SUPERFAMILY"/>
    <property type="match status" value="1"/>
</dbReference>
<name>I8RJ93_9FIRM</name>
<dbReference type="AlphaFoldDB" id="I8RJ93"/>
<protein>
    <recommendedName>
        <fullName evidence="9">Bcr/CflA family efflux transporter</fullName>
    </recommendedName>
</protein>
<keyword evidence="5 9" id="KW-1003">Cell membrane</keyword>
<dbReference type="InterPro" id="IPR001958">
    <property type="entry name" value="Tet-R_TetA/multi-R_MdtG-like"/>
</dbReference>
<comment type="similarity">
    <text evidence="2 9">Belongs to the major facilitator superfamily. Bcr/CmlA family.</text>
</comment>
<dbReference type="InterPro" id="IPR004812">
    <property type="entry name" value="Efflux_drug-R_Bcr/CmlA"/>
</dbReference>
<dbReference type="PATRIC" id="fig|1149862.3.peg.776"/>